<reference evidence="4" key="1">
    <citation type="submission" date="2020-12" db="UniProtKB">
        <authorList>
            <consortium name="WormBaseParasite"/>
        </authorList>
    </citation>
    <scope>IDENTIFICATION</scope>
    <source>
        <strain evidence="4">MHco3</strain>
    </source>
</reference>
<dbReference type="Pfam" id="PF01549">
    <property type="entry name" value="ShK"/>
    <property type="match status" value="1"/>
</dbReference>
<sequence>MFVIVIMLSSLLVMSASAEHSNLEQPNEDIGPVINEPFHPRAIVKRQTTCGTNANCQHWVNNGFCNSTFYTRSQKMQYCGQLCRLC</sequence>
<keyword evidence="3" id="KW-1185">Reference proteome</keyword>
<dbReference type="WBParaSite" id="HCON_00109830-00001">
    <property type="protein sequence ID" value="HCON_00109830-00001"/>
    <property type="gene ID" value="HCON_00109830"/>
</dbReference>
<dbReference type="PANTHER" id="PTHR46707:SF1">
    <property type="entry name" value="COEXPRESSED WITH POLYCYSTINS-RELATED"/>
    <property type="match status" value="1"/>
</dbReference>
<name>A0A7I4YKY1_HAECO</name>
<feature type="signal peptide" evidence="1">
    <location>
        <begin position="1"/>
        <end position="18"/>
    </location>
</feature>
<feature type="domain" description="ShKT" evidence="2">
    <location>
        <begin position="53"/>
        <end position="86"/>
    </location>
</feature>
<evidence type="ECO:0000313" key="4">
    <source>
        <dbReference type="WBParaSite" id="HCON_00109830-00001"/>
    </source>
</evidence>
<dbReference type="AlphaFoldDB" id="A0A7I4YKY1"/>
<feature type="chain" id="PRO_5029635614" evidence="1">
    <location>
        <begin position="19"/>
        <end position="86"/>
    </location>
</feature>
<evidence type="ECO:0000256" key="1">
    <source>
        <dbReference type="SAM" id="SignalP"/>
    </source>
</evidence>
<organism evidence="3 4">
    <name type="scientific">Haemonchus contortus</name>
    <name type="common">Barber pole worm</name>
    <dbReference type="NCBI Taxonomy" id="6289"/>
    <lineage>
        <taxon>Eukaryota</taxon>
        <taxon>Metazoa</taxon>
        <taxon>Ecdysozoa</taxon>
        <taxon>Nematoda</taxon>
        <taxon>Chromadorea</taxon>
        <taxon>Rhabditida</taxon>
        <taxon>Rhabditina</taxon>
        <taxon>Rhabditomorpha</taxon>
        <taxon>Strongyloidea</taxon>
        <taxon>Trichostrongylidae</taxon>
        <taxon>Haemonchus</taxon>
    </lineage>
</organism>
<accession>A0A7I4YKY1</accession>
<dbReference type="InterPro" id="IPR003582">
    <property type="entry name" value="ShKT_dom"/>
</dbReference>
<dbReference type="Proteomes" id="UP000025227">
    <property type="component" value="Unplaced"/>
</dbReference>
<evidence type="ECO:0000259" key="2">
    <source>
        <dbReference type="Pfam" id="PF01549"/>
    </source>
</evidence>
<evidence type="ECO:0000313" key="3">
    <source>
        <dbReference type="Proteomes" id="UP000025227"/>
    </source>
</evidence>
<dbReference type="Gene3D" id="1.10.10.1940">
    <property type="match status" value="1"/>
</dbReference>
<dbReference type="OrthoDB" id="5825018at2759"/>
<dbReference type="PANTHER" id="PTHR46707">
    <property type="entry name" value="PROTEIN CBG07468"/>
    <property type="match status" value="1"/>
</dbReference>
<proteinExistence type="predicted"/>
<protein>
    <submittedName>
        <fullName evidence="4">ShKT domain-containing protein</fullName>
    </submittedName>
</protein>
<keyword evidence="1" id="KW-0732">Signal</keyword>